<organism evidence="2 3">
    <name type="scientific">Clytia hemisphaerica</name>
    <dbReference type="NCBI Taxonomy" id="252671"/>
    <lineage>
        <taxon>Eukaryota</taxon>
        <taxon>Metazoa</taxon>
        <taxon>Cnidaria</taxon>
        <taxon>Hydrozoa</taxon>
        <taxon>Hydroidolina</taxon>
        <taxon>Leptothecata</taxon>
        <taxon>Obeliida</taxon>
        <taxon>Clytiidae</taxon>
        <taxon>Clytia</taxon>
    </lineage>
</organism>
<accession>A0A7M5WLZ3</accession>
<feature type="chain" id="PRO_5029482247" evidence="1">
    <location>
        <begin position="18"/>
        <end position="138"/>
    </location>
</feature>
<sequence>MEMFFFALISISSFTLATSLQCSKCDSRTSWSDCVRTERVVECSPSVKTGDRNVNMTCIKSEVFHRGHEGESYMVYQKKCGTKNDCKEEMICNADGFCKFSCCQGDCLTKATSQANQFTSYHVVYFIASIFSVFKILV</sequence>
<keyword evidence="3" id="KW-1185">Reference proteome</keyword>
<dbReference type="OrthoDB" id="5969665at2759"/>
<evidence type="ECO:0000256" key="1">
    <source>
        <dbReference type="SAM" id="SignalP"/>
    </source>
</evidence>
<dbReference type="Proteomes" id="UP000594262">
    <property type="component" value="Unplaced"/>
</dbReference>
<evidence type="ECO:0000313" key="3">
    <source>
        <dbReference type="Proteomes" id="UP000594262"/>
    </source>
</evidence>
<dbReference type="EnsemblMetazoa" id="CLYHEMT010480.1">
    <property type="protein sequence ID" value="CLYHEMP010480.1"/>
    <property type="gene ID" value="CLYHEMG010480"/>
</dbReference>
<dbReference type="AlphaFoldDB" id="A0A7M5WLZ3"/>
<keyword evidence="1" id="KW-0732">Signal</keyword>
<feature type="signal peptide" evidence="1">
    <location>
        <begin position="1"/>
        <end position="17"/>
    </location>
</feature>
<protein>
    <submittedName>
        <fullName evidence="2">Uncharacterized protein</fullName>
    </submittedName>
</protein>
<reference evidence="2" key="1">
    <citation type="submission" date="2021-01" db="UniProtKB">
        <authorList>
            <consortium name="EnsemblMetazoa"/>
        </authorList>
    </citation>
    <scope>IDENTIFICATION</scope>
</reference>
<evidence type="ECO:0000313" key="2">
    <source>
        <dbReference type="EnsemblMetazoa" id="CLYHEMP010480.1"/>
    </source>
</evidence>
<name>A0A7M5WLZ3_9CNID</name>
<proteinExistence type="predicted"/>